<feature type="compositionally biased region" description="Acidic residues" evidence="1">
    <location>
        <begin position="42"/>
        <end position="54"/>
    </location>
</feature>
<evidence type="ECO:0000313" key="4">
    <source>
        <dbReference type="RefSeq" id="XP_065668398.1"/>
    </source>
</evidence>
<evidence type="ECO:0000313" key="3">
    <source>
        <dbReference type="Proteomes" id="UP001652625"/>
    </source>
</evidence>
<keyword evidence="2" id="KW-0732">Signal</keyword>
<protein>
    <submittedName>
        <fullName evidence="4">Uncharacterized protein LOC124807946</fullName>
    </submittedName>
</protein>
<evidence type="ECO:0000256" key="2">
    <source>
        <dbReference type="SAM" id="SignalP"/>
    </source>
</evidence>
<feature type="region of interest" description="Disordered" evidence="1">
    <location>
        <begin position="31"/>
        <end position="54"/>
    </location>
</feature>
<reference evidence="4" key="1">
    <citation type="submission" date="2025-08" db="UniProtKB">
        <authorList>
            <consortium name="RefSeq"/>
        </authorList>
    </citation>
    <scope>IDENTIFICATION</scope>
</reference>
<keyword evidence="3" id="KW-1185">Reference proteome</keyword>
<sequence>MKAFMIICLFLTIAFSYGEIDYDDIDDGADTEDIFSNSSNELENDSEEENDEEDFEIQNELQADPATIILPKESKWSKLKRKIKNYNNKLKNKWRKYWLRRKLRKALKKGSIKI</sequence>
<feature type="chain" id="PRO_5046415068" evidence="2">
    <location>
        <begin position="19"/>
        <end position="114"/>
    </location>
</feature>
<name>A0ABM4D2C0_HYDVU</name>
<evidence type="ECO:0000256" key="1">
    <source>
        <dbReference type="SAM" id="MobiDB-lite"/>
    </source>
</evidence>
<proteinExistence type="predicted"/>
<dbReference type="GeneID" id="124807946"/>
<dbReference type="RefSeq" id="XP_065668398.1">
    <property type="nucleotide sequence ID" value="XM_065812326.1"/>
</dbReference>
<organism evidence="3 4">
    <name type="scientific">Hydra vulgaris</name>
    <name type="common">Hydra</name>
    <name type="synonym">Hydra attenuata</name>
    <dbReference type="NCBI Taxonomy" id="6087"/>
    <lineage>
        <taxon>Eukaryota</taxon>
        <taxon>Metazoa</taxon>
        <taxon>Cnidaria</taxon>
        <taxon>Hydrozoa</taxon>
        <taxon>Hydroidolina</taxon>
        <taxon>Anthoathecata</taxon>
        <taxon>Aplanulata</taxon>
        <taxon>Hydridae</taxon>
        <taxon>Hydra</taxon>
    </lineage>
</organism>
<dbReference type="Proteomes" id="UP001652625">
    <property type="component" value="Chromosome 12"/>
</dbReference>
<accession>A0ABM4D2C0</accession>
<gene>
    <name evidence="4" type="primary">LOC124807946</name>
</gene>
<feature type="signal peptide" evidence="2">
    <location>
        <begin position="1"/>
        <end position="18"/>
    </location>
</feature>